<feature type="transmembrane region" description="Helical" evidence="8">
    <location>
        <begin position="501"/>
        <end position="520"/>
    </location>
</feature>
<evidence type="ECO:0000313" key="10">
    <source>
        <dbReference type="EMBL" id="OCH86733.1"/>
    </source>
</evidence>
<comment type="similarity">
    <text evidence="3 8">Belongs to the PIGW family.</text>
</comment>
<feature type="transmembrane region" description="Helical" evidence="8">
    <location>
        <begin position="393"/>
        <end position="413"/>
    </location>
</feature>
<name>A0A8E2ALC2_9APHY</name>
<dbReference type="InterPro" id="IPR009447">
    <property type="entry name" value="PIGW/GWT1"/>
</dbReference>
<reference evidence="10 11" key="1">
    <citation type="submission" date="2016-07" db="EMBL/GenBank/DDBJ databases">
        <title>Draft genome of the white-rot fungus Obba rivulosa 3A-2.</title>
        <authorList>
            <consortium name="DOE Joint Genome Institute"/>
            <person name="Miettinen O."/>
            <person name="Riley R."/>
            <person name="Acob R."/>
            <person name="Barry K."/>
            <person name="Cullen D."/>
            <person name="De Vries R."/>
            <person name="Hainaut M."/>
            <person name="Hatakka A."/>
            <person name="Henrissat B."/>
            <person name="Hilden K."/>
            <person name="Kuo R."/>
            <person name="Labutti K."/>
            <person name="Lipzen A."/>
            <person name="Makela M.R."/>
            <person name="Sandor L."/>
            <person name="Spatafora J.W."/>
            <person name="Grigoriev I.V."/>
            <person name="Hibbett D.S."/>
        </authorList>
    </citation>
    <scope>NUCLEOTIDE SEQUENCE [LARGE SCALE GENOMIC DNA]</scope>
    <source>
        <strain evidence="10 11">3A-2</strain>
    </source>
</reference>
<dbReference type="AlphaFoldDB" id="A0A8E2ALC2"/>
<dbReference type="EMBL" id="KV722514">
    <property type="protein sequence ID" value="OCH86733.1"/>
    <property type="molecule type" value="Genomic_DNA"/>
</dbReference>
<evidence type="ECO:0000256" key="2">
    <source>
        <dbReference type="ARBA" id="ARBA00004687"/>
    </source>
</evidence>
<proteinExistence type="inferred from homology"/>
<dbReference type="GO" id="GO:0032216">
    <property type="term" value="F:glucosaminyl-phosphatidylinositol O-acyltransferase activity"/>
    <property type="evidence" value="ECO:0007669"/>
    <property type="project" value="TreeGrafter"/>
</dbReference>
<keyword evidence="11" id="KW-1185">Reference proteome</keyword>
<feature type="transmembrane region" description="Helical" evidence="8">
    <location>
        <begin position="145"/>
        <end position="163"/>
    </location>
</feature>
<dbReference type="Pfam" id="PF06423">
    <property type="entry name" value="GWT1"/>
    <property type="match status" value="1"/>
</dbReference>
<evidence type="ECO:0000256" key="6">
    <source>
        <dbReference type="ARBA" id="ARBA00022989"/>
    </source>
</evidence>
<feature type="transmembrane region" description="Helical" evidence="8">
    <location>
        <begin position="276"/>
        <end position="299"/>
    </location>
</feature>
<feature type="transmembrane region" description="Helical" evidence="8">
    <location>
        <begin position="526"/>
        <end position="546"/>
    </location>
</feature>
<dbReference type="GO" id="GO:0005789">
    <property type="term" value="C:endoplasmic reticulum membrane"/>
    <property type="evidence" value="ECO:0007669"/>
    <property type="project" value="UniProtKB-SubCell"/>
</dbReference>
<keyword evidence="5 8" id="KW-0812">Transmembrane</keyword>
<feature type="transmembrane region" description="Helical" evidence="8">
    <location>
        <begin position="428"/>
        <end position="451"/>
    </location>
</feature>
<dbReference type="UniPathway" id="UPA00196"/>
<dbReference type="EC" id="2.3.-.-" evidence="8"/>
<gene>
    <name evidence="10" type="ORF">OBBRIDRAFT_782749</name>
</gene>
<keyword evidence="6 8" id="KW-1133">Transmembrane helix</keyword>
<feature type="transmembrane region" description="Helical" evidence="8">
    <location>
        <begin position="52"/>
        <end position="70"/>
    </location>
</feature>
<evidence type="ECO:0000256" key="3">
    <source>
        <dbReference type="ARBA" id="ARBA00007559"/>
    </source>
</evidence>
<keyword evidence="4 8" id="KW-0337">GPI-anchor biosynthesis</keyword>
<dbReference type="PANTHER" id="PTHR20661:SF0">
    <property type="entry name" value="PHOSPHATIDYLINOSITOL-GLYCAN BIOSYNTHESIS CLASS W PROTEIN"/>
    <property type="match status" value="1"/>
</dbReference>
<evidence type="ECO:0000256" key="8">
    <source>
        <dbReference type="RuleBase" id="RU280819"/>
    </source>
</evidence>
<dbReference type="OrthoDB" id="15270at2759"/>
<dbReference type="PIRSF" id="PIRSF017321">
    <property type="entry name" value="GWT1"/>
    <property type="match status" value="1"/>
</dbReference>
<keyword evidence="8" id="KW-0256">Endoplasmic reticulum</keyword>
<organism evidence="10 11">
    <name type="scientific">Obba rivulosa</name>
    <dbReference type="NCBI Taxonomy" id="1052685"/>
    <lineage>
        <taxon>Eukaryota</taxon>
        <taxon>Fungi</taxon>
        <taxon>Dikarya</taxon>
        <taxon>Basidiomycota</taxon>
        <taxon>Agaricomycotina</taxon>
        <taxon>Agaricomycetes</taxon>
        <taxon>Polyporales</taxon>
        <taxon>Gelatoporiaceae</taxon>
        <taxon>Obba</taxon>
    </lineage>
</organism>
<evidence type="ECO:0000256" key="4">
    <source>
        <dbReference type="ARBA" id="ARBA00022502"/>
    </source>
</evidence>
<feature type="transmembrane region" description="Helical" evidence="8">
    <location>
        <begin position="175"/>
        <end position="198"/>
    </location>
</feature>
<feature type="transmembrane region" description="Helical" evidence="8">
    <location>
        <begin position="248"/>
        <end position="269"/>
    </location>
</feature>
<dbReference type="Proteomes" id="UP000250043">
    <property type="component" value="Unassembled WGS sequence"/>
</dbReference>
<evidence type="ECO:0000256" key="9">
    <source>
        <dbReference type="SAM" id="MobiDB-lite"/>
    </source>
</evidence>
<comment type="function">
    <text evidence="8">A acetyltransferase, which acetylates the inositol ring of phosphatidylinositol during biosynthesis of GPI-anchor.</text>
</comment>
<feature type="region of interest" description="Disordered" evidence="9">
    <location>
        <begin position="353"/>
        <end position="373"/>
    </location>
</feature>
<keyword evidence="8" id="KW-0808">Transferase</keyword>
<feature type="transmembrane region" description="Helical" evidence="8">
    <location>
        <begin position="314"/>
        <end position="335"/>
    </location>
</feature>
<sequence>MADYKTSKEAFVSGMTGSSIGHINMVSLAALSSIALHSALRTRLPASKSIHFPTEVLILVLPLLLSVTLFADTPGLLSLILLFPTGLLLLIPARESGTPLPSSLSPCRVPSPSRERDGSSTPTREAGNEQLPAVPPLPALTTYRAHMLLLTFICILAVDFPVFPRSLAKCETFGVSMMDLGVGSFVYSQGIVSAIPLIKDPAYLSAPWLPKFRSVLRKCLPVLMLGVLRTISIKGTEYPEHETEYGTHWNFFFTLAFIPLLEVVLHPLIVHVPISLLGVVVAILHQISLSLLGLMSFIFEAPRVSLISANKEGLISLTGYLSIHLLGLSTGTLVLPPTPSYFRRHQHQLVQVDSVKADTDSSSDSEADGDTTNRRESIRRVHLYQKRENDKTAIELCSYAVVWWVLLGVMTWLNTGGGISRRLVNLQYIIWVAAYNTSFLLGYLLLDLLFFASPLSKSMYSPTSKLKVHPDAEFLSQRDNRRYDIVRGAATLLEAVNRNGLALFLLANVATGLINLSIPTMYASDWAAMLVLFMYAVGLCSVAWIFKDRKLWKF</sequence>
<evidence type="ECO:0000313" key="11">
    <source>
        <dbReference type="Proteomes" id="UP000250043"/>
    </source>
</evidence>
<keyword evidence="8" id="KW-0012">Acyltransferase</keyword>
<comment type="pathway">
    <text evidence="2 8">Glycolipid biosynthesis; glycosylphosphatidylinositol-anchor biosynthesis.</text>
</comment>
<dbReference type="GO" id="GO:0072659">
    <property type="term" value="P:protein localization to plasma membrane"/>
    <property type="evidence" value="ECO:0007669"/>
    <property type="project" value="TreeGrafter"/>
</dbReference>
<keyword evidence="7 8" id="KW-0472">Membrane</keyword>
<comment type="subcellular location">
    <subcellularLocation>
        <location evidence="8">Endoplasmic reticulum membrane</location>
        <topology evidence="8">Multi-pass membrane protein</topology>
    </subcellularLocation>
    <subcellularLocation>
        <location evidence="1">Membrane</location>
        <topology evidence="1">Multi-pass membrane protein</topology>
    </subcellularLocation>
</comment>
<dbReference type="PANTHER" id="PTHR20661">
    <property type="entry name" value="PHOSPHATIDYLINOSITOL-GLYCAN BIOSYNTHESIS CLASS W PROTEIN"/>
    <property type="match status" value="1"/>
</dbReference>
<evidence type="ECO:0000256" key="7">
    <source>
        <dbReference type="ARBA" id="ARBA00023136"/>
    </source>
</evidence>
<accession>A0A8E2ALC2</accession>
<feature type="transmembrane region" description="Helical" evidence="8">
    <location>
        <begin position="76"/>
        <end position="93"/>
    </location>
</feature>
<dbReference type="CDD" id="cd02325">
    <property type="entry name" value="R3H"/>
    <property type="match status" value="1"/>
</dbReference>
<feature type="transmembrane region" description="Helical" evidence="8">
    <location>
        <begin position="20"/>
        <end position="40"/>
    </location>
</feature>
<evidence type="ECO:0000256" key="1">
    <source>
        <dbReference type="ARBA" id="ARBA00004141"/>
    </source>
</evidence>
<evidence type="ECO:0000256" key="5">
    <source>
        <dbReference type="ARBA" id="ARBA00022692"/>
    </source>
</evidence>
<feature type="region of interest" description="Disordered" evidence="9">
    <location>
        <begin position="97"/>
        <end position="133"/>
    </location>
</feature>
<protein>
    <recommendedName>
        <fullName evidence="8">GPI-anchored wall transfer protein</fullName>
        <ecNumber evidence="8">2.3.-.-</ecNumber>
    </recommendedName>
</protein>
<dbReference type="GO" id="GO:0006506">
    <property type="term" value="P:GPI anchor biosynthetic process"/>
    <property type="evidence" value="ECO:0007669"/>
    <property type="project" value="UniProtKB-UniPathway"/>
</dbReference>